<feature type="chain" id="PRO_5020573474" description="Secreted protein" evidence="1">
    <location>
        <begin position="22"/>
        <end position="71"/>
    </location>
</feature>
<organism evidence="2 3">
    <name type="scientific">Dichomitus squalens</name>
    <dbReference type="NCBI Taxonomy" id="114155"/>
    <lineage>
        <taxon>Eukaryota</taxon>
        <taxon>Fungi</taxon>
        <taxon>Dikarya</taxon>
        <taxon>Basidiomycota</taxon>
        <taxon>Agaricomycotina</taxon>
        <taxon>Agaricomycetes</taxon>
        <taxon>Polyporales</taxon>
        <taxon>Polyporaceae</taxon>
        <taxon>Dichomitus</taxon>
    </lineage>
</organism>
<feature type="signal peptide" evidence="1">
    <location>
        <begin position="1"/>
        <end position="21"/>
    </location>
</feature>
<proteinExistence type="predicted"/>
<keyword evidence="1" id="KW-0732">Signal</keyword>
<evidence type="ECO:0000313" key="3">
    <source>
        <dbReference type="Proteomes" id="UP000292082"/>
    </source>
</evidence>
<name>A0A4Q9PQH9_9APHY</name>
<gene>
    <name evidence="2" type="ORF">BD310DRAFT_930994</name>
</gene>
<dbReference type="EMBL" id="ML145148">
    <property type="protein sequence ID" value="TBU56602.1"/>
    <property type="molecule type" value="Genomic_DNA"/>
</dbReference>
<dbReference type="Proteomes" id="UP000292082">
    <property type="component" value="Unassembled WGS sequence"/>
</dbReference>
<protein>
    <recommendedName>
        <fullName evidence="4">Secreted protein</fullName>
    </recommendedName>
</protein>
<evidence type="ECO:0000313" key="2">
    <source>
        <dbReference type="EMBL" id="TBU56602.1"/>
    </source>
</evidence>
<evidence type="ECO:0000256" key="1">
    <source>
        <dbReference type="SAM" id="SignalP"/>
    </source>
</evidence>
<sequence>MLLSHPLILEVISSFVASSTATCFYDAELKFNPTPQPTPTSALHPAACTRPLARLRGKRASLCTLAHSTVC</sequence>
<accession>A0A4Q9PQH9</accession>
<keyword evidence="3" id="KW-1185">Reference proteome</keyword>
<dbReference type="AlphaFoldDB" id="A0A4Q9PQH9"/>
<evidence type="ECO:0008006" key="4">
    <source>
        <dbReference type="Google" id="ProtNLM"/>
    </source>
</evidence>
<reference evidence="2 3" key="1">
    <citation type="submission" date="2019-01" db="EMBL/GenBank/DDBJ databases">
        <title>Draft genome sequences of three monokaryotic isolates of the white-rot basidiomycete fungus Dichomitus squalens.</title>
        <authorList>
            <consortium name="DOE Joint Genome Institute"/>
            <person name="Lopez S.C."/>
            <person name="Andreopoulos B."/>
            <person name="Pangilinan J."/>
            <person name="Lipzen A."/>
            <person name="Riley R."/>
            <person name="Ahrendt S."/>
            <person name="Ng V."/>
            <person name="Barry K."/>
            <person name="Daum C."/>
            <person name="Grigoriev I.V."/>
            <person name="Hilden K.S."/>
            <person name="Makela M.R."/>
            <person name="de Vries R.P."/>
        </authorList>
    </citation>
    <scope>NUCLEOTIDE SEQUENCE [LARGE SCALE GENOMIC DNA]</scope>
    <source>
        <strain evidence="2 3">CBS 464.89</strain>
    </source>
</reference>